<evidence type="ECO:0000256" key="2">
    <source>
        <dbReference type="SAM" id="Phobius"/>
    </source>
</evidence>
<feature type="transmembrane region" description="Helical" evidence="2">
    <location>
        <begin position="20"/>
        <end position="40"/>
    </location>
</feature>
<dbReference type="Proteomes" id="UP000755654">
    <property type="component" value="Unassembled WGS sequence"/>
</dbReference>
<dbReference type="InterPro" id="IPR012495">
    <property type="entry name" value="TadE-like_dom"/>
</dbReference>
<reference evidence="4 5" key="1">
    <citation type="journal article" date="2021" name="ISME J.">
        <title>Genomic evolution of the class Acidithiobacillia: deep-branching Proteobacteria living in extreme acidic conditions.</title>
        <authorList>
            <person name="Moya-Beltran A."/>
            <person name="Beard S."/>
            <person name="Rojas-Villalobos C."/>
            <person name="Issotta F."/>
            <person name="Gallardo Y."/>
            <person name="Ulloa R."/>
            <person name="Giaveno A."/>
            <person name="Degli Esposti M."/>
            <person name="Johnson D.B."/>
            <person name="Quatrini R."/>
        </authorList>
    </citation>
    <scope>NUCLEOTIDE SEQUENCE [LARGE SCALE GENOMIC DNA]</scope>
    <source>
        <strain evidence="4 5">RW2</strain>
    </source>
</reference>
<organism evidence="4 5">
    <name type="scientific">Acidithiobacillus sulfurivorans</name>
    <dbReference type="NCBI Taxonomy" id="1958756"/>
    <lineage>
        <taxon>Bacteria</taxon>
        <taxon>Pseudomonadati</taxon>
        <taxon>Pseudomonadota</taxon>
        <taxon>Acidithiobacillia</taxon>
        <taxon>Acidithiobacillales</taxon>
        <taxon>Acidithiobacillaceae</taxon>
        <taxon>Acidithiobacillus</taxon>
    </lineage>
</organism>
<evidence type="ECO:0000313" key="5">
    <source>
        <dbReference type="Proteomes" id="UP000755654"/>
    </source>
</evidence>
<comment type="caution">
    <text evidence="4">The sequence shown here is derived from an EMBL/GenBank/DDBJ whole genome shotgun (WGS) entry which is preliminary data.</text>
</comment>
<feature type="compositionally biased region" description="Gly residues" evidence="1">
    <location>
        <begin position="245"/>
        <end position="254"/>
    </location>
</feature>
<keyword evidence="2" id="KW-0812">Transmembrane</keyword>
<feature type="compositionally biased region" description="Pro residues" evidence="1">
    <location>
        <begin position="229"/>
        <end position="244"/>
    </location>
</feature>
<feature type="domain" description="TadE-like" evidence="3">
    <location>
        <begin position="13"/>
        <end position="55"/>
    </location>
</feature>
<keyword evidence="2" id="KW-1133">Transmembrane helix</keyword>
<dbReference type="RefSeq" id="WP_215885217.1">
    <property type="nucleotide sequence ID" value="NZ_JAAOMP010000172.1"/>
</dbReference>
<evidence type="ECO:0000256" key="1">
    <source>
        <dbReference type="SAM" id="MobiDB-lite"/>
    </source>
</evidence>
<name>A0ABS6A2K1_9PROT</name>
<gene>
    <name evidence="4" type="ORF">HAP95_16520</name>
</gene>
<dbReference type="Pfam" id="PF07811">
    <property type="entry name" value="TadE"/>
    <property type="match status" value="1"/>
</dbReference>
<feature type="region of interest" description="Disordered" evidence="1">
    <location>
        <begin position="221"/>
        <end position="254"/>
    </location>
</feature>
<keyword evidence="2" id="KW-0472">Membrane</keyword>
<proteinExistence type="predicted"/>
<sequence length="254" mass="26438">MKNAPFALHNEQGQGTLEWFFAFPVVILLLGGIVQAALVFTTQSTLNWATFYGVREATINHGSVQALRTGLAKGLMPLYPGGKNPGAAQTAAAYAAAMAAVDNPNQTDIQILNPTPGVIKAWTTTVNKDGQSVSEVPNSRLIYTANTTRAGETLQTANLYKTRIRFCYPLMVPIVNTAVKTLMTGLFKPASAWDAACYGSGGIPMAATATELMQSALYPPELANTAPANPTPPGGNTPTPPSNPPGGGTTGCGG</sequence>
<evidence type="ECO:0000313" key="4">
    <source>
        <dbReference type="EMBL" id="MBU2761737.1"/>
    </source>
</evidence>
<protein>
    <submittedName>
        <fullName evidence="4">Pilus assembly protein</fullName>
    </submittedName>
</protein>
<dbReference type="EMBL" id="JAAOMP010000172">
    <property type="protein sequence ID" value="MBU2761737.1"/>
    <property type="molecule type" value="Genomic_DNA"/>
</dbReference>
<evidence type="ECO:0000259" key="3">
    <source>
        <dbReference type="Pfam" id="PF07811"/>
    </source>
</evidence>
<keyword evidence="5" id="KW-1185">Reference proteome</keyword>
<accession>A0ABS6A2K1</accession>